<comment type="cofactor">
    <cofactor evidence="1">
        <name>pyridoxal 5'-phosphate</name>
        <dbReference type="ChEBI" id="CHEBI:597326"/>
    </cofactor>
</comment>
<dbReference type="InterPro" id="IPR000796">
    <property type="entry name" value="Asp_trans"/>
</dbReference>
<dbReference type="GO" id="GO:0030170">
    <property type="term" value="F:pyridoxal phosphate binding"/>
    <property type="evidence" value="ECO:0007669"/>
    <property type="project" value="InterPro"/>
</dbReference>
<dbReference type="InterPro" id="IPR004839">
    <property type="entry name" value="Aminotransferase_I/II_large"/>
</dbReference>
<dbReference type="PROSITE" id="PS00105">
    <property type="entry name" value="AA_TRANSFER_CLASS_1"/>
    <property type="match status" value="1"/>
</dbReference>
<name>A0A8J5SDX7_ZIZPA</name>
<evidence type="ECO:0000256" key="1">
    <source>
        <dbReference type="ARBA" id="ARBA00001933"/>
    </source>
</evidence>
<evidence type="ECO:0000256" key="4">
    <source>
        <dbReference type="ARBA" id="ARBA00022576"/>
    </source>
</evidence>
<dbReference type="Pfam" id="PF00155">
    <property type="entry name" value="Aminotran_1_2"/>
    <property type="match status" value="1"/>
</dbReference>
<dbReference type="FunFam" id="3.40.640.10:FF:000015">
    <property type="entry name" value="Aspartate aminotransferase"/>
    <property type="match status" value="1"/>
</dbReference>
<keyword evidence="10" id="KW-1185">Reference proteome</keyword>
<evidence type="ECO:0000313" key="9">
    <source>
        <dbReference type="EMBL" id="KAG8070168.1"/>
    </source>
</evidence>
<feature type="domain" description="Aminotransferase class I/classII large" evidence="8">
    <location>
        <begin position="2"/>
        <end position="331"/>
    </location>
</feature>
<dbReference type="OrthoDB" id="6752799at2759"/>
<evidence type="ECO:0000256" key="6">
    <source>
        <dbReference type="ARBA" id="ARBA00022898"/>
    </source>
</evidence>
<evidence type="ECO:0000256" key="3">
    <source>
        <dbReference type="ARBA" id="ARBA00011738"/>
    </source>
</evidence>
<dbReference type="GO" id="GO:0006520">
    <property type="term" value="P:amino acid metabolic process"/>
    <property type="evidence" value="ECO:0007669"/>
    <property type="project" value="InterPro"/>
</dbReference>
<reference evidence="9" key="1">
    <citation type="journal article" date="2021" name="bioRxiv">
        <title>Whole Genome Assembly and Annotation of Northern Wild Rice, Zizania palustris L., Supports a Whole Genome Duplication in the Zizania Genus.</title>
        <authorList>
            <person name="Haas M."/>
            <person name="Kono T."/>
            <person name="Macchietto M."/>
            <person name="Millas R."/>
            <person name="McGilp L."/>
            <person name="Shao M."/>
            <person name="Duquette J."/>
            <person name="Hirsch C.N."/>
            <person name="Kimball J."/>
        </authorList>
    </citation>
    <scope>NUCLEOTIDE SEQUENCE</scope>
    <source>
        <tissue evidence="9">Fresh leaf tissue</tissue>
    </source>
</reference>
<comment type="caution">
    <text evidence="9">The sequence shown here is derived from an EMBL/GenBank/DDBJ whole genome shotgun (WGS) entry which is preliminary data.</text>
</comment>
<dbReference type="GO" id="GO:0005739">
    <property type="term" value="C:mitochondrion"/>
    <property type="evidence" value="ECO:0007669"/>
    <property type="project" value="TreeGrafter"/>
</dbReference>
<evidence type="ECO:0000256" key="7">
    <source>
        <dbReference type="ARBA" id="ARBA00049185"/>
    </source>
</evidence>
<evidence type="ECO:0000313" key="10">
    <source>
        <dbReference type="Proteomes" id="UP000729402"/>
    </source>
</evidence>
<keyword evidence="4" id="KW-0032">Aminotransferase</keyword>
<dbReference type="EMBL" id="JAAALK010000283">
    <property type="protein sequence ID" value="KAG8070168.1"/>
    <property type="molecule type" value="Genomic_DNA"/>
</dbReference>
<dbReference type="CDD" id="cd00609">
    <property type="entry name" value="AAT_like"/>
    <property type="match status" value="1"/>
</dbReference>
<evidence type="ECO:0000256" key="5">
    <source>
        <dbReference type="ARBA" id="ARBA00022679"/>
    </source>
</evidence>
<comment type="similarity">
    <text evidence="2">Belongs to the class-I pyridoxal-phosphate-dependent aminotransferase family.</text>
</comment>
<dbReference type="Proteomes" id="UP000729402">
    <property type="component" value="Unassembled WGS sequence"/>
</dbReference>
<dbReference type="AlphaFoldDB" id="A0A8J5SDX7"/>
<keyword evidence="6" id="KW-0663">Pyridoxal phosphate</keyword>
<accession>A0A8J5SDX7</accession>
<evidence type="ECO:0000259" key="8">
    <source>
        <dbReference type="Pfam" id="PF00155"/>
    </source>
</evidence>
<dbReference type="InterPro" id="IPR004838">
    <property type="entry name" value="NHTrfase_class1_PyrdxlP-BS"/>
</dbReference>
<evidence type="ECO:0000256" key="2">
    <source>
        <dbReference type="ARBA" id="ARBA00007441"/>
    </source>
</evidence>
<keyword evidence="5" id="KW-0808">Transferase</keyword>
<protein>
    <recommendedName>
        <fullName evidence="8">Aminotransferase class I/classII large domain-containing protein</fullName>
    </recommendedName>
</protein>
<dbReference type="PANTHER" id="PTHR11879">
    <property type="entry name" value="ASPARTATE AMINOTRANSFERASE"/>
    <property type="match status" value="1"/>
</dbReference>
<reference evidence="9" key="2">
    <citation type="submission" date="2021-02" db="EMBL/GenBank/DDBJ databases">
        <authorList>
            <person name="Kimball J.A."/>
            <person name="Haas M.W."/>
            <person name="Macchietto M."/>
            <person name="Kono T."/>
            <person name="Duquette J."/>
            <person name="Shao M."/>
        </authorList>
    </citation>
    <scope>NUCLEOTIDE SEQUENCE</scope>
    <source>
        <tissue evidence="9">Fresh leaf tissue</tissue>
    </source>
</reference>
<comment type="subunit">
    <text evidence="3">Homodimer.</text>
</comment>
<dbReference type="GO" id="GO:0004069">
    <property type="term" value="F:L-aspartate:2-oxoglutarate aminotransferase activity"/>
    <property type="evidence" value="ECO:0007669"/>
    <property type="project" value="UniProtKB-EC"/>
</dbReference>
<gene>
    <name evidence="9" type="ORF">GUJ93_ZPchr0006g46467</name>
</gene>
<sequence>MEYLPMGGSIKMIDESLKLAYGEDSEFINDKRIAAVQALSGTGACRLFADFQRRFLPDSQIYIPTPTWSNHHNIWRDAQVPQRTFTYYHPESRGLDFAGLMDDIKNAPNGSFFLLHACAHNPTGVDPTEEQWREISYQFKVKNHFPFFDMAYQGFASGDPERDAKAIRIFLEDGHQIGCAQSYAKNMGLYGQRAGCLSILCEDEMQAVAVKSQLQQIARPMYSNPPVHGSLVVSIILNDPELKSLWLKEVKGMADRIIGMRKALKENLEQLGSPLSWDHITNQIGMFCYSGMTPEQVDRLTNEYHIYMTRNGRISMAGVTTGNVAYLANAIHEMFASLRNNPQCSRSKSIHKAPSNPYP</sequence>
<comment type="catalytic activity">
    <reaction evidence="7">
        <text>L-aspartate + 2-oxoglutarate = oxaloacetate + L-glutamate</text>
        <dbReference type="Rhea" id="RHEA:21824"/>
        <dbReference type="ChEBI" id="CHEBI:16452"/>
        <dbReference type="ChEBI" id="CHEBI:16810"/>
        <dbReference type="ChEBI" id="CHEBI:29985"/>
        <dbReference type="ChEBI" id="CHEBI:29991"/>
        <dbReference type="EC" id="2.6.1.1"/>
    </reaction>
</comment>
<organism evidence="9 10">
    <name type="scientific">Zizania palustris</name>
    <name type="common">Northern wild rice</name>
    <dbReference type="NCBI Taxonomy" id="103762"/>
    <lineage>
        <taxon>Eukaryota</taxon>
        <taxon>Viridiplantae</taxon>
        <taxon>Streptophyta</taxon>
        <taxon>Embryophyta</taxon>
        <taxon>Tracheophyta</taxon>
        <taxon>Spermatophyta</taxon>
        <taxon>Magnoliopsida</taxon>
        <taxon>Liliopsida</taxon>
        <taxon>Poales</taxon>
        <taxon>Poaceae</taxon>
        <taxon>BOP clade</taxon>
        <taxon>Oryzoideae</taxon>
        <taxon>Oryzeae</taxon>
        <taxon>Zizaniinae</taxon>
        <taxon>Zizania</taxon>
    </lineage>
</organism>
<proteinExistence type="inferred from homology"/>
<dbReference type="PANTHER" id="PTHR11879:SF45">
    <property type="entry name" value="ASPARTATE AMINOTRANSFERASE"/>
    <property type="match status" value="1"/>
</dbReference>